<evidence type="ECO:0000313" key="2">
    <source>
        <dbReference type="EMBL" id="KKK87887.1"/>
    </source>
</evidence>
<comment type="caution">
    <text evidence="2">The sequence shown here is derived from an EMBL/GenBank/DDBJ whole genome shotgun (WGS) entry which is preliminary data.</text>
</comment>
<accession>A0A0F8Z2D9</accession>
<organism evidence="2">
    <name type="scientific">marine sediment metagenome</name>
    <dbReference type="NCBI Taxonomy" id="412755"/>
    <lineage>
        <taxon>unclassified sequences</taxon>
        <taxon>metagenomes</taxon>
        <taxon>ecological metagenomes</taxon>
    </lineage>
</organism>
<gene>
    <name evidence="2" type="ORF">LCGC14_2748750</name>
</gene>
<proteinExistence type="predicted"/>
<feature type="region of interest" description="Disordered" evidence="1">
    <location>
        <begin position="1"/>
        <end position="20"/>
    </location>
</feature>
<feature type="compositionally biased region" description="Basic and acidic residues" evidence="1">
    <location>
        <begin position="1"/>
        <end position="13"/>
    </location>
</feature>
<protein>
    <submittedName>
        <fullName evidence="2">Uncharacterized protein</fullName>
    </submittedName>
</protein>
<dbReference type="AlphaFoldDB" id="A0A0F8Z2D9"/>
<dbReference type="EMBL" id="LAZR01050203">
    <property type="protein sequence ID" value="KKK87887.1"/>
    <property type="molecule type" value="Genomic_DNA"/>
</dbReference>
<name>A0A0F8Z2D9_9ZZZZ</name>
<evidence type="ECO:0000256" key="1">
    <source>
        <dbReference type="SAM" id="MobiDB-lite"/>
    </source>
</evidence>
<reference evidence="2" key="1">
    <citation type="journal article" date="2015" name="Nature">
        <title>Complex archaea that bridge the gap between prokaryotes and eukaryotes.</title>
        <authorList>
            <person name="Spang A."/>
            <person name="Saw J.H."/>
            <person name="Jorgensen S.L."/>
            <person name="Zaremba-Niedzwiedzka K."/>
            <person name="Martijn J."/>
            <person name="Lind A.E."/>
            <person name="van Eijk R."/>
            <person name="Schleper C."/>
            <person name="Guy L."/>
            <person name="Ettema T.J."/>
        </authorList>
    </citation>
    <scope>NUCLEOTIDE SEQUENCE</scope>
</reference>
<sequence>MSQSKEVHKEYIEAYRQNHP</sequence>
<feature type="non-terminal residue" evidence="2">
    <location>
        <position position="20"/>
    </location>
</feature>